<accession>A0A482CXG7</accession>
<reference evidence="1" key="1">
    <citation type="submission" date="2019-03" db="EMBL/GenBank/DDBJ databases">
        <title>Whole genome sequencing of Borrelia miyamotoi strains isolated at the Russian territory.</title>
        <authorList>
            <person name="Kuleshov K.V."/>
            <person name="Platonov A.E."/>
            <person name="Goptar I.A."/>
            <person name="Shipulin G.A."/>
            <person name="Markelov M.L."/>
            <person name="Koetsveld J."/>
            <person name="Kolyasnikova N.M."/>
            <person name="Sarksyan D.S."/>
            <person name="Toporkova M.G."/>
            <person name="Hovius J.W."/>
        </authorList>
    </citation>
    <scope>NUCLEOTIDE SEQUENCE</scope>
    <source>
        <strain evidence="1">Yekat-18</strain>
        <plasmid evidence="1">unnamed</plasmid>
    </source>
</reference>
<sequence>MNLFYLGEVLRVNDKFTIKFKGILDHASTRKSLENDISRIEKLIKPKRIRLGSTKDFIKYNLNEKKRELKKQTKYEHLREKVEKFRLSETKKLIKQGHTFQKARYEAFKRSLMSSKDLRALQYKNLKEETKQKRKLISKASKSITIPGIAIGSAIGNILSNAFTSAKGYIVGALKEKSTQARMSLISSKFFGSDEKTTLLGKLKSIKSFESGIEREDFLNKSGVLKSTLKNMGISNKETLYTAVELAAKIKGSGIASSDQAISSVSDLLSGKGDSIFTLMSQFEGFGDKYLEYAKDKYEANVIYEPSIATGMLKQVLHDFTSLDLTKHLGPVEKAESDVKKLDDELKKLTSDILTPVSKYLLQIITWTRSFDFQKNIINPLIQGIKNIFSFEYFFAKLKSILPSVLGGDSGENLNAYYKSTSHVDDGDKSTTMP</sequence>
<geneLocation type="plasmid" evidence="1">
    <name>unnamed</name>
</geneLocation>
<organism evidence="1">
    <name type="scientific">Borrelia miyamotoi</name>
    <dbReference type="NCBI Taxonomy" id="47466"/>
    <lineage>
        <taxon>Bacteria</taxon>
        <taxon>Pseudomonadati</taxon>
        <taxon>Spirochaetota</taxon>
        <taxon>Spirochaetia</taxon>
        <taxon>Spirochaetales</taxon>
        <taxon>Borreliaceae</taxon>
        <taxon>Borrelia</taxon>
    </lineage>
</organism>
<name>A0A482CXG7_9SPIR</name>
<protein>
    <submittedName>
        <fullName evidence="1">DUF759 family protein</fullName>
    </submittedName>
</protein>
<dbReference type="InterPro" id="IPR008478">
    <property type="entry name" value="DUF759_BOR_spp"/>
</dbReference>
<proteinExistence type="predicted"/>
<gene>
    <name evidence="1" type="ORF">EZU71_06260</name>
</gene>
<keyword evidence="1" id="KW-0614">Plasmid</keyword>
<dbReference type="Pfam" id="PF05537">
    <property type="entry name" value="DUF759"/>
    <property type="match status" value="1"/>
</dbReference>
<dbReference type="EMBL" id="CP037514">
    <property type="protein sequence ID" value="QBL99442.1"/>
    <property type="molecule type" value="Genomic_DNA"/>
</dbReference>
<dbReference type="AlphaFoldDB" id="A0A482CXG7"/>
<evidence type="ECO:0000313" key="1">
    <source>
        <dbReference type="EMBL" id="QBL99442.1"/>
    </source>
</evidence>